<feature type="compositionally biased region" description="Acidic residues" evidence="1">
    <location>
        <begin position="17"/>
        <end position="45"/>
    </location>
</feature>
<evidence type="ECO:0000313" key="2">
    <source>
        <dbReference type="EMBL" id="KAF2254284.1"/>
    </source>
</evidence>
<dbReference type="RefSeq" id="XP_033689288.1">
    <property type="nucleotide sequence ID" value="XM_033819746.1"/>
</dbReference>
<dbReference type="GeneID" id="54573076"/>
<sequence length="353" mass="39458">MASSLAEAAQGQYPAEEVTELEERDEENAEQEDYTDDEGEGEGEEGIPIANLKAARPPAFRCHSISSNGAQPFKFRVSLTRSSRRAGRPRWAILPRLNSECIAPRTFVRIGSFVNIVSIVDGARQVDPALVLEMRELEGMTWLHIAWTYDIDERTCFRRTRKLWLWRPSLASAQGKWWSPTGSSPSQAAPAAASPHAGLTVLAATSALLSANTTNCRAASERKEAHPVVVWWCGCCGVFTLLRRLAVWQMTEGCSCGRCGGDKISRESMLRLRYRVYDNSFLFPIKSPGGPYLPLPSQRQKAFQNQTEMRTREFCSKWLHDSCLAKNAVIEHANHRLPKGRDSSEAPLDLITY</sequence>
<accession>A0A6A6IV14</accession>
<reference evidence="2" key="1">
    <citation type="journal article" date="2020" name="Stud. Mycol.">
        <title>101 Dothideomycetes genomes: a test case for predicting lifestyles and emergence of pathogens.</title>
        <authorList>
            <person name="Haridas S."/>
            <person name="Albert R."/>
            <person name="Binder M."/>
            <person name="Bloem J."/>
            <person name="Labutti K."/>
            <person name="Salamov A."/>
            <person name="Andreopoulos B."/>
            <person name="Baker S."/>
            <person name="Barry K."/>
            <person name="Bills G."/>
            <person name="Bluhm B."/>
            <person name="Cannon C."/>
            <person name="Castanera R."/>
            <person name="Culley D."/>
            <person name="Daum C."/>
            <person name="Ezra D."/>
            <person name="Gonzalez J."/>
            <person name="Henrissat B."/>
            <person name="Kuo A."/>
            <person name="Liang C."/>
            <person name="Lipzen A."/>
            <person name="Lutzoni F."/>
            <person name="Magnuson J."/>
            <person name="Mondo S."/>
            <person name="Nolan M."/>
            <person name="Ohm R."/>
            <person name="Pangilinan J."/>
            <person name="Park H.-J."/>
            <person name="Ramirez L."/>
            <person name="Alfaro M."/>
            <person name="Sun H."/>
            <person name="Tritt A."/>
            <person name="Yoshinaga Y."/>
            <person name="Zwiers L.-H."/>
            <person name="Turgeon B."/>
            <person name="Goodwin S."/>
            <person name="Spatafora J."/>
            <person name="Crous P."/>
            <person name="Grigoriev I."/>
        </authorList>
    </citation>
    <scope>NUCLEOTIDE SEQUENCE</scope>
    <source>
        <strain evidence="2">CBS 122368</strain>
    </source>
</reference>
<organism evidence="2 3">
    <name type="scientific">Trematosphaeria pertusa</name>
    <dbReference type="NCBI Taxonomy" id="390896"/>
    <lineage>
        <taxon>Eukaryota</taxon>
        <taxon>Fungi</taxon>
        <taxon>Dikarya</taxon>
        <taxon>Ascomycota</taxon>
        <taxon>Pezizomycotina</taxon>
        <taxon>Dothideomycetes</taxon>
        <taxon>Pleosporomycetidae</taxon>
        <taxon>Pleosporales</taxon>
        <taxon>Massarineae</taxon>
        <taxon>Trematosphaeriaceae</taxon>
        <taxon>Trematosphaeria</taxon>
    </lineage>
</organism>
<feature type="region of interest" description="Disordered" evidence="1">
    <location>
        <begin position="1"/>
        <end position="45"/>
    </location>
</feature>
<dbReference type="Proteomes" id="UP000800094">
    <property type="component" value="Unassembled WGS sequence"/>
</dbReference>
<dbReference type="AlphaFoldDB" id="A0A6A6IV14"/>
<protein>
    <submittedName>
        <fullName evidence="2">Uncharacterized protein</fullName>
    </submittedName>
</protein>
<evidence type="ECO:0000313" key="3">
    <source>
        <dbReference type="Proteomes" id="UP000800094"/>
    </source>
</evidence>
<proteinExistence type="predicted"/>
<keyword evidence="3" id="KW-1185">Reference proteome</keyword>
<gene>
    <name evidence="2" type="ORF">BU26DRAFT_135813</name>
</gene>
<name>A0A6A6IV14_9PLEO</name>
<evidence type="ECO:0000256" key="1">
    <source>
        <dbReference type="SAM" id="MobiDB-lite"/>
    </source>
</evidence>
<dbReference type="EMBL" id="ML987190">
    <property type="protein sequence ID" value="KAF2254284.1"/>
    <property type="molecule type" value="Genomic_DNA"/>
</dbReference>